<feature type="chain" id="PRO_5035220120" description="DUF4410 domain-containing protein" evidence="2">
    <location>
        <begin position="25"/>
        <end position="204"/>
    </location>
</feature>
<keyword evidence="2" id="KW-0732">Signal</keyword>
<name>A0A8J2YVJ4_9PROT</name>
<feature type="compositionally biased region" description="Pro residues" evidence="1">
    <location>
        <begin position="195"/>
        <end position="204"/>
    </location>
</feature>
<reference evidence="3" key="2">
    <citation type="submission" date="2020-09" db="EMBL/GenBank/DDBJ databases">
        <authorList>
            <person name="Sun Q."/>
            <person name="Zhou Y."/>
        </authorList>
    </citation>
    <scope>NUCLEOTIDE SEQUENCE</scope>
    <source>
        <strain evidence="3">CGMCC 1.15725</strain>
    </source>
</reference>
<dbReference type="AlphaFoldDB" id="A0A8J2YVJ4"/>
<dbReference type="RefSeq" id="WP_189048034.1">
    <property type="nucleotide sequence ID" value="NZ_BMJQ01000009.1"/>
</dbReference>
<reference evidence="3" key="1">
    <citation type="journal article" date="2014" name="Int. J. Syst. Evol. Microbiol.">
        <title>Complete genome sequence of Corynebacterium casei LMG S-19264T (=DSM 44701T), isolated from a smear-ripened cheese.</title>
        <authorList>
            <consortium name="US DOE Joint Genome Institute (JGI-PGF)"/>
            <person name="Walter F."/>
            <person name="Albersmeier A."/>
            <person name="Kalinowski J."/>
            <person name="Ruckert C."/>
        </authorList>
    </citation>
    <scope>NUCLEOTIDE SEQUENCE</scope>
    <source>
        <strain evidence="3">CGMCC 1.15725</strain>
    </source>
</reference>
<keyword evidence="4" id="KW-1185">Reference proteome</keyword>
<dbReference type="PROSITE" id="PS51257">
    <property type="entry name" value="PROKAR_LIPOPROTEIN"/>
    <property type="match status" value="1"/>
</dbReference>
<feature type="region of interest" description="Disordered" evidence="1">
    <location>
        <begin position="171"/>
        <end position="204"/>
    </location>
</feature>
<evidence type="ECO:0000313" key="4">
    <source>
        <dbReference type="Proteomes" id="UP000646365"/>
    </source>
</evidence>
<accession>A0A8J2YVJ4</accession>
<evidence type="ECO:0000313" key="3">
    <source>
        <dbReference type="EMBL" id="GGF25818.1"/>
    </source>
</evidence>
<proteinExistence type="predicted"/>
<dbReference type="EMBL" id="BMJQ01000009">
    <property type="protein sequence ID" value="GGF25818.1"/>
    <property type="molecule type" value="Genomic_DNA"/>
</dbReference>
<evidence type="ECO:0000256" key="2">
    <source>
        <dbReference type="SAM" id="SignalP"/>
    </source>
</evidence>
<evidence type="ECO:0000256" key="1">
    <source>
        <dbReference type="SAM" id="MobiDB-lite"/>
    </source>
</evidence>
<evidence type="ECO:0008006" key="5">
    <source>
        <dbReference type="Google" id="ProtNLM"/>
    </source>
</evidence>
<protein>
    <recommendedName>
        <fullName evidence="5">DUF4410 domain-containing protein</fullName>
    </recommendedName>
</protein>
<comment type="caution">
    <text evidence="3">The sequence shown here is derived from an EMBL/GenBank/DDBJ whole genome shotgun (WGS) entry which is preliminary data.</text>
</comment>
<dbReference type="Proteomes" id="UP000646365">
    <property type="component" value="Unassembled WGS sequence"/>
</dbReference>
<organism evidence="3 4">
    <name type="scientific">Aliidongia dinghuensis</name>
    <dbReference type="NCBI Taxonomy" id="1867774"/>
    <lineage>
        <taxon>Bacteria</taxon>
        <taxon>Pseudomonadati</taxon>
        <taxon>Pseudomonadota</taxon>
        <taxon>Alphaproteobacteria</taxon>
        <taxon>Rhodospirillales</taxon>
        <taxon>Dongiaceae</taxon>
        <taxon>Aliidongia</taxon>
    </lineage>
</organism>
<sequence>MYLRFLAVLSLCLTAACASSPYEAGKSAADVPSKIDVIKLDKVASFNGGFDSDVDKSIDPNPSQNDSEVMSAVKAAVISQFENYGMHIVEDGTRPPDVRVRLYVSYQPELGLLVHRSVIVGIRVLDTDGTPLLRMGAAQAMSLGLIGSLIVSRDDFVTAVARDAVIGTVGELQKGTKEPAGKPADPAVAVQPSPGTNPPGAPVS</sequence>
<gene>
    <name evidence="3" type="ORF">GCM10011611_34850</name>
</gene>
<feature type="signal peptide" evidence="2">
    <location>
        <begin position="1"/>
        <end position="24"/>
    </location>
</feature>